<dbReference type="GO" id="GO:0005524">
    <property type="term" value="F:ATP binding"/>
    <property type="evidence" value="ECO:0007669"/>
    <property type="project" value="UniProtKB-KW"/>
</dbReference>
<keyword evidence="6" id="KW-0418">Kinase</keyword>
<dbReference type="Pfam" id="PF08448">
    <property type="entry name" value="PAS_4"/>
    <property type="match status" value="1"/>
</dbReference>
<keyword evidence="13" id="KW-1185">Reference proteome</keyword>
<dbReference type="InterPro" id="IPR036097">
    <property type="entry name" value="HisK_dim/P_sf"/>
</dbReference>
<keyword evidence="9" id="KW-1133">Transmembrane helix</keyword>
<keyword evidence="4" id="KW-0808">Transferase</keyword>
<dbReference type="OrthoDB" id="9813024at2"/>
<dbReference type="InterPro" id="IPR000014">
    <property type="entry name" value="PAS"/>
</dbReference>
<feature type="transmembrane region" description="Helical" evidence="9">
    <location>
        <begin position="137"/>
        <end position="155"/>
    </location>
</feature>
<feature type="domain" description="PAC" evidence="11">
    <location>
        <begin position="249"/>
        <end position="301"/>
    </location>
</feature>
<dbReference type="EC" id="2.7.13.3" evidence="2"/>
<dbReference type="InterPro" id="IPR036890">
    <property type="entry name" value="HATPase_C_sf"/>
</dbReference>
<dbReference type="NCBIfam" id="TIGR00229">
    <property type="entry name" value="sensory_box"/>
    <property type="match status" value="1"/>
</dbReference>
<dbReference type="CDD" id="cd00082">
    <property type="entry name" value="HisKA"/>
    <property type="match status" value="1"/>
</dbReference>
<dbReference type="SMART" id="SM00387">
    <property type="entry name" value="HATPase_c"/>
    <property type="match status" value="1"/>
</dbReference>
<dbReference type="PROSITE" id="PS50109">
    <property type="entry name" value="HIS_KIN"/>
    <property type="match status" value="1"/>
</dbReference>
<evidence type="ECO:0000259" key="11">
    <source>
        <dbReference type="PROSITE" id="PS50113"/>
    </source>
</evidence>
<sequence>MSDRISAITTLIAAIISGVIALGIPLVYFLTAYQHEKAVVSTAAEITTRMVSNFAAQYPGLWPFMEYRIEEVLYRSGGDVPEGVSKQILDKDNNVVLDLPREAPFPAITLEKRFWISGQPAGAVVLKRSYRGLLKKTAVALLVGLLAGLMSFLALRRLPISALNKALADLYEEKEKTSAILKGIGDAVITIDKDLCVLTANMRAEIVLGAAQEVLAGKSMERLFSADAFEHAELLPSFFRRVTAQGEILVFPNDIIRKQGEREFFSLSGAPIRDKRGVISGGVFVIRDVTQHHQFQEEQLKLQQMESLGVLAGGIAHDFNNLLSLILGNAELVAIDMAPDDPKRKMLLNACESIEHARSLTGRLLTFSSGGAPLQEEINISQLIKQRADSLLAGSNVRVHYNMLPSIFPVSADVVQMGQVVQNIVLNSKEAMPNGGDLKISAENLILEANNLLTLPAGAYVRISFSDTGPGISIENRSRIFEPYFSTKTRGAQKGMGLGLATCLSIVKKHGGALSVESNPEQGAVFQVVLPAI</sequence>
<organism evidence="12 13">
    <name type="scientific">Desulfatibacillum alkenivorans DSM 16219</name>
    <dbReference type="NCBI Taxonomy" id="1121393"/>
    <lineage>
        <taxon>Bacteria</taxon>
        <taxon>Pseudomonadati</taxon>
        <taxon>Thermodesulfobacteriota</taxon>
        <taxon>Desulfobacteria</taxon>
        <taxon>Desulfobacterales</taxon>
        <taxon>Desulfatibacillaceae</taxon>
        <taxon>Desulfatibacillum</taxon>
    </lineage>
</organism>
<evidence type="ECO:0000256" key="4">
    <source>
        <dbReference type="ARBA" id="ARBA00022679"/>
    </source>
</evidence>
<dbReference type="RefSeq" id="WP_073473708.1">
    <property type="nucleotide sequence ID" value="NZ_FQZU01000004.1"/>
</dbReference>
<keyword evidence="9" id="KW-0812">Transmembrane</keyword>
<dbReference type="CDD" id="cd00130">
    <property type="entry name" value="PAS"/>
    <property type="match status" value="1"/>
</dbReference>
<reference evidence="13" key="1">
    <citation type="submission" date="2016-11" db="EMBL/GenBank/DDBJ databases">
        <authorList>
            <person name="Varghese N."/>
            <person name="Submissions S."/>
        </authorList>
    </citation>
    <scope>NUCLEOTIDE SEQUENCE [LARGE SCALE GENOMIC DNA]</scope>
    <source>
        <strain evidence="13">DSM 16219</strain>
    </source>
</reference>
<dbReference type="Proteomes" id="UP000183994">
    <property type="component" value="Unassembled WGS sequence"/>
</dbReference>
<dbReference type="GO" id="GO:0000155">
    <property type="term" value="F:phosphorelay sensor kinase activity"/>
    <property type="evidence" value="ECO:0007669"/>
    <property type="project" value="InterPro"/>
</dbReference>
<evidence type="ECO:0000256" key="6">
    <source>
        <dbReference type="ARBA" id="ARBA00022777"/>
    </source>
</evidence>
<dbReference type="PRINTS" id="PR00344">
    <property type="entry name" value="BCTRLSENSOR"/>
</dbReference>
<dbReference type="PANTHER" id="PTHR43065:SF46">
    <property type="entry name" value="C4-DICARBOXYLATE TRANSPORT SENSOR PROTEIN DCTB"/>
    <property type="match status" value="1"/>
</dbReference>
<comment type="catalytic activity">
    <reaction evidence="1">
        <text>ATP + protein L-histidine = ADP + protein N-phospho-L-histidine.</text>
        <dbReference type="EC" id="2.7.13.3"/>
    </reaction>
</comment>
<dbReference type="Gene3D" id="3.30.565.10">
    <property type="entry name" value="Histidine kinase-like ATPase, C-terminal domain"/>
    <property type="match status" value="1"/>
</dbReference>
<evidence type="ECO:0000256" key="9">
    <source>
        <dbReference type="SAM" id="Phobius"/>
    </source>
</evidence>
<evidence type="ECO:0000259" key="10">
    <source>
        <dbReference type="PROSITE" id="PS50109"/>
    </source>
</evidence>
<evidence type="ECO:0000256" key="3">
    <source>
        <dbReference type="ARBA" id="ARBA00022553"/>
    </source>
</evidence>
<evidence type="ECO:0000256" key="7">
    <source>
        <dbReference type="ARBA" id="ARBA00022840"/>
    </source>
</evidence>
<dbReference type="InterPro" id="IPR000700">
    <property type="entry name" value="PAS-assoc_C"/>
</dbReference>
<dbReference type="PROSITE" id="PS50113">
    <property type="entry name" value="PAC"/>
    <property type="match status" value="1"/>
</dbReference>
<feature type="transmembrane region" description="Helical" evidence="9">
    <location>
        <begin position="6"/>
        <end position="30"/>
    </location>
</feature>
<accession>A0A1M6GPR0</accession>
<dbReference type="EMBL" id="FQZU01000004">
    <property type="protein sequence ID" value="SHJ11943.1"/>
    <property type="molecule type" value="Genomic_DNA"/>
</dbReference>
<evidence type="ECO:0000256" key="8">
    <source>
        <dbReference type="ARBA" id="ARBA00023012"/>
    </source>
</evidence>
<proteinExistence type="predicted"/>
<dbReference type="AlphaFoldDB" id="A0A1M6GPR0"/>
<dbReference type="PANTHER" id="PTHR43065">
    <property type="entry name" value="SENSOR HISTIDINE KINASE"/>
    <property type="match status" value="1"/>
</dbReference>
<dbReference type="Pfam" id="PF02518">
    <property type="entry name" value="HATPase_c"/>
    <property type="match status" value="1"/>
</dbReference>
<dbReference type="STRING" id="1121393.SAMN02745216_01068"/>
<keyword evidence="8" id="KW-0902">Two-component regulatory system</keyword>
<keyword evidence="5" id="KW-0547">Nucleotide-binding</keyword>
<evidence type="ECO:0000256" key="1">
    <source>
        <dbReference type="ARBA" id="ARBA00000085"/>
    </source>
</evidence>
<dbReference type="InterPro" id="IPR003661">
    <property type="entry name" value="HisK_dim/P_dom"/>
</dbReference>
<name>A0A1M6GPR0_9BACT</name>
<keyword evidence="9" id="KW-0472">Membrane</keyword>
<dbReference type="SMART" id="SM00388">
    <property type="entry name" value="HisKA"/>
    <property type="match status" value="1"/>
</dbReference>
<evidence type="ECO:0000313" key="12">
    <source>
        <dbReference type="EMBL" id="SHJ11943.1"/>
    </source>
</evidence>
<dbReference type="InterPro" id="IPR004358">
    <property type="entry name" value="Sig_transdc_His_kin-like_C"/>
</dbReference>
<evidence type="ECO:0000256" key="5">
    <source>
        <dbReference type="ARBA" id="ARBA00022741"/>
    </source>
</evidence>
<keyword evidence="3" id="KW-0597">Phosphoprotein</keyword>
<dbReference type="SUPFAM" id="SSF55874">
    <property type="entry name" value="ATPase domain of HSP90 chaperone/DNA topoisomerase II/histidine kinase"/>
    <property type="match status" value="1"/>
</dbReference>
<keyword evidence="7" id="KW-0067">ATP-binding</keyword>
<dbReference type="InterPro" id="IPR035965">
    <property type="entry name" value="PAS-like_dom_sf"/>
</dbReference>
<dbReference type="InterPro" id="IPR005467">
    <property type="entry name" value="His_kinase_dom"/>
</dbReference>
<dbReference type="Gene3D" id="1.10.287.130">
    <property type="match status" value="1"/>
</dbReference>
<dbReference type="InterPro" id="IPR003594">
    <property type="entry name" value="HATPase_dom"/>
</dbReference>
<protein>
    <recommendedName>
        <fullName evidence="2">histidine kinase</fullName>
        <ecNumber evidence="2">2.7.13.3</ecNumber>
    </recommendedName>
</protein>
<dbReference type="SUPFAM" id="SSF55785">
    <property type="entry name" value="PYP-like sensor domain (PAS domain)"/>
    <property type="match status" value="1"/>
</dbReference>
<feature type="domain" description="Histidine kinase" evidence="10">
    <location>
        <begin position="314"/>
        <end position="533"/>
    </location>
</feature>
<dbReference type="SUPFAM" id="SSF47384">
    <property type="entry name" value="Homodimeric domain of signal transducing histidine kinase"/>
    <property type="match status" value="1"/>
</dbReference>
<dbReference type="Gene3D" id="3.30.450.20">
    <property type="entry name" value="PAS domain"/>
    <property type="match status" value="1"/>
</dbReference>
<evidence type="ECO:0000313" key="13">
    <source>
        <dbReference type="Proteomes" id="UP000183994"/>
    </source>
</evidence>
<evidence type="ECO:0000256" key="2">
    <source>
        <dbReference type="ARBA" id="ARBA00012438"/>
    </source>
</evidence>
<dbReference type="InterPro" id="IPR013656">
    <property type="entry name" value="PAS_4"/>
</dbReference>
<gene>
    <name evidence="12" type="ORF">SAMN02745216_01068</name>
</gene>